<feature type="transmembrane region" description="Helical" evidence="7">
    <location>
        <begin position="42"/>
        <end position="60"/>
    </location>
</feature>
<evidence type="ECO:0000256" key="7">
    <source>
        <dbReference type="SAM" id="Phobius"/>
    </source>
</evidence>
<evidence type="ECO:0000256" key="5">
    <source>
        <dbReference type="ARBA" id="ARBA00022989"/>
    </source>
</evidence>
<proteinExistence type="inferred from homology"/>
<dbReference type="InterPro" id="IPR007277">
    <property type="entry name" value="Svp26/Tex261"/>
</dbReference>
<reference evidence="9" key="2">
    <citation type="submission" date="2018-07" db="EMBL/GenBank/DDBJ databases">
        <authorList>
            <person name="Quirk P.G."/>
            <person name="Krulwich T.A."/>
        </authorList>
    </citation>
    <scope>NUCLEOTIDE SEQUENCE</scope>
</reference>
<sequence length="197" mass="22804">MFLYILSYLSLLIQVSFITLSIAAGLYYLAELTEEYSSVAKKVIKYLTIFSCIVYLLLMIFEDLTWFMIIFGLAAQAMHFIILSEFPFVRFLSVPFLSAVTLWVLNHYLAFTFFHASYHPLSEMLAYFTICLWIVPFALFVSLGVNDNVLPMQNERTHLLDNDVVTNYLSSKKKVGLLSLFQYLKETFIPYGGKKIF</sequence>
<reference evidence="8" key="1">
    <citation type="submission" date="2018-04" db="EMBL/GenBank/DDBJ databases">
        <authorList>
            <person name="Go L.Y."/>
            <person name="Mitchell J.A."/>
        </authorList>
    </citation>
    <scope>NUCLEOTIDE SEQUENCE</scope>
    <source>
        <tissue evidence="8">Whole organism</tissue>
    </source>
</reference>
<gene>
    <name evidence="8" type="primary">CSON015604</name>
</gene>
<name>A0A336K3E5_CULSO</name>
<dbReference type="GO" id="GO:0000139">
    <property type="term" value="C:Golgi membrane"/>
    <property type="evidence" value="ECO:0007669"/>
    <property type="project" value="TreeGrafter"/>
</dbReference>
<dbReference type="GO" id="GO:0030134">
    <property type="term" value="C:COPII-coated ER to Golgi transport vesicle"/>
    <property type="evidence" value="ECO:0007669"/>
    <property type="project" value="TreeGrafter"/>
</dbReference>
<feature type="transmembrane region" description="Helical" evidence="7">
    <location>
        <begin position="6"/>
        <end position="30"/>
    </location>
</feature>
<keyword evidence="6 7" id="KW-0472">Membrane</keyword>
<dbReference type="VEuPathDB" id="VectorBase:CSON015604"/>
<keyword evidence="5 7" id="KW-1133">Transmembrane helix</keyword>
<evidence type="ECO:0000256" key="2">
    <source>
        <dbReference type="ARBA" id="ARBA00008096"/>
    </source>
</evidence>
<dbReference type="PANTHER" id="PTHR13144">
    <property type="entry name" value="TEX261 PROTEIN"/>
    <property type="match status" value="1"/>
</dbReference>
<evidence type="ECO:0000256" key="1">
    <source>
        <dbReference type="ARBA" id="ARBA00004141"/>
    </source>
</evidence>
<evidence type="ECO:0000256" key="6">
    <source>
        <dbReference type="ARBA" id="ARBA00023136"/>
    </source>
</evidence>
<evidence type="ECO:0000256" key="3">
    <source>
        <dbReference type="ARBA" id="ARBA00017877"/>
    </source>
</evidence>
<evidence type="ECO:0000313" key="9">
    <source>
        <dbReference type="EMBL" id="SSX19894.1"/>
    </source>
</evidence>
<dbReference type="OMA" id="TMGTEPV"/>
<feature type="transmembrane region" description="Helical" evidence="7">
    <location>
        <begin position="66"/>
        <end position="84"/>
    </location>
</feature>
<comment type="subcellular location">
    <subcellularLocation>
        <location evidence="1">Membrane</location>
        <topology evidence="1">Multi-pass membrane protein</topology>
    </subcellularLocation>
</comment>
<evidence type="ECO:0000256" key="4">
    <source>
        <dbReference type="ARBA" id="ARBA00022692"/>
    </source>
</evidence>
<dbReference type="PANTHER" id="PTHR13144:SF0">
    <property type="entry name" value="PROTEIN TEX261"/>
    <property type="match status" value="1"/>
</dbReference>
<feature type="transmembrane region" description="Helical" evidence="7">
    <location>
        <begin position="124"/>
        <end position="146"/>
    </location>
</feature>
<dbReference type="Pfam" id="PF04148">
    <property type="entry name" value="Erv26"/>
    <property type="match status" value="1"/>
</dbReference>
<accession>A0A336K3E5</accession>
<dbReference type="GO" id="GO:0097020">
    <property type="term" value="F:COPII receptor activity"/>
    <property type="evidence" value="ECO:0007669"/>
    <property type="project" value="InterPro"/>
</dbReference>
<organism evidence="8">
    <name type="scientific">Culicoides sonorensis</name>
    <name type="common">Biting midge</name>
    <dbReference type="NCBI Taxonomy" id="179676"/>
    <lineage>
        <taxon>Eukaryota</taxon>
        <taxon>Metazoa</taxon>
        <taxon>Ecdysozoa</taxon>
        <taxon>Arthropoda</taxon>
        <taxon>Hexapoda</taxon>
        <taxon>Insecta</taxon>
        <taxon>Pterygota</taxon>
        <taxon>Neoptera</taxon>
        <taxon>Endopterygota</taxon>
        <taxon>Diptera</taxon>
        <taxon>Nematocera</taxon>
        <taxon>Chironomoidea</taxon>
        <taxon>Ceratopogonidae</taxon>
        <taxon>Ceratopogoninae</taxon>
        <taxon>Culicoides</taxon>
        <taxon>Monoculicoides</taxon>
    </lineage>
</organism>
<keyword evidence="4 7" id="KW-0812">Transmembrane</keyword>
<dbReference type="EMBL" id="UFQT01000099">
    <property type="protein sequence ID" value="SSX19894.1"/>
    <property type="molecule type" value="Genomic_DNA"/>
</dbReference>
<dbReference type="GO" id="GO:0005789">
    <property type="term" value="C:endoplasmic reticulum membrane"/>
    <property type="evidence" value="ECO:0007669"/>
    <property type="project" value="TreeGrafter"/>
</dbReference>
<evidence type="ECO:0000313" key="8">
    <source>
        <dbReference type="EMBL" id="SSW99514.1"/>
    </source>
</evidence>
<dbReference type="EMBL" id="UFQS01000099">
    <property type="protein sequence ID" value="SSW99514.1"/>
    <property type="molecule type" value="Genomic_DNA"/>
</dbReference>
<feature type="transmembrane region" description="Helical" evidence="7">
    <location>
        <begin position="96"/>
        <end position="118"/>
    </location>
</feature>
<protein>
    <recommendedName>
        <fullName evidence="3">Protein TEX261</fullName>
    </recommendedName>
</protein>
<dbReference type="GO" id="GO:0006888">
    <property type="term" value="P:endoplasmic reticulum to Golgi vesicle-mediated transport"/>
    <property type="evidence" value="ECO:0007669"/>
    <property type="project" value="InterPro"/>
</dbReference>
<dbReference type="AlphaFoldDB" id="A0A336K3E5"/>
<comment type="similarity">
    <text evidence="2">Belongs to the SVP26 family.</text>
</comment>